<dbReference type="InterPro" id="IPR011006">
    <property type="entry name" value="CheY-like_superfamily"/>
</dbReference>
<feature type="modified residue" description="4-aspartylphosphate" evidence="2">
    <location>
        <position position="50"/>
    </location>
</feature>
<dbReference type="InterPro" id="IPR001789">
    <property type="entry name" value="Sig_transdc_resp-reg_receiver"/>
</dbReference>
<feature type="domain" description="Response regulatory" evidence="3">
    <location>
        <begin position="1"/>
        <end position="115"/>
    </location>
</feature>
<dbReference type="PROSITE" id="PS50110">
    <property type="entry name" value="RESPONSE_REGULATORY"/>
    <property type="match status" value="1"/>
</dbReference>
<dbReference type="AlphaFoldDB" id="A0AA41ZBT1"/>
<dbReference type="GO" id="GO:0000160">
    <property type="term" value="P:phosphorelay signal transduction system"/>
    <property type="evidence" value="ECO:0007669"/>
    <property type="project" value="InterPro"/>
</dbReference>
<dbReference type="InterPro" id="IPR050595">
    <property type="entry name" value="Bact_response_regulator"/>
</dbReference>
<reference evidence="4" key="1">
    <citation type="submission" date="2022-06" db="EMBL/GenBank/DDBJ databases">
        <title>Sphingomonas sp. nov. isolated from rhizosphere soil of tomato.</title>
        <authorList>
            <person name="Dong H."/>
            <person name="Gao R."/>
        </authorList>
    </citation>
    <scope>NUCLEOTIDE SEQUENCE</scope>
    <source>
        <strain evidence="4">MMSM24</strain>
    </source>
</reference>
<evidence type="ECO:0000256" key="2">
    <source>
        <dbReference type="PROSITE-ProRule" id="PRU00169"/>
    </source>
</evidence>
<keyword evidence="5" id="KW-1185">Reference proteome</keyword>
<evidence type="ECO:0000256" key="1">
    <source>
        <dbReference type="ARBA" id="ARBA00022553"/>
    </source>
</evidence>
<evidence type="ECO:0000313" key="4">
    <source>
        <dbReference type="EMBL" id="MCW6536738.1"/>
    </source>
</evidence>
<sequence>MIAIVDDDRAVREALLDLLQVEGLSARMFENGAAYLADAHCLDFHCVITDVRMPEMDGLELQRRLRACGSTIPVIFITSSVNEGTRERALSDGAIAWFTKPVANEELLFELRTALRDPGARK</sequence>
<keyword evidence="1 2" id="KW-0597">Phosphoprotein</keyword>
<proteinExistence type="predicted"/>
<name>A0AA41ZBT1_9SPHN</name>
<dbReference type="Gene3D" id="3.40.50.2300">
    <property type="match status" value="1"/>
</dbReference>
<dbReference type="Proteomes" id="UP001165565">
    <property type="component" value="Unassembled WGS sequence"/>
</dbReference>
<dbReference type="SUPFAM" id="SSF52172">
    <property type="entry name" value="CheY-like"/>
    <property type="match status" value="1"/>
</dbReference>
<dbReference type="PANTHER" id="PTHR44591">
    <property type="entry name" value="STRESS RESPONSE REGULATOR PROTEIN 1"/>
    <property type="match status" value="1"/>
</dbReference>
<dbReference type="Pfam" id="PF00072">
    <property type="entry name" value="Response_reg"/>
    <property type="match status" value="1"/>
</dbReference>
<dbReference type="PANTHER" id="PTHR44591:SF25">
    <property type="entry name" value="CHEMOTAXIS TWO-COMPONENT RESPONSE REGULATOR"/>
    <property type="match status" value="1"/>
</dbReference>
<comment type="caution">
    <text evidence="4">The sequence shown here is derived from an EMBL/GenBank/DDBJ whole genome shotgun (WGS) entry which is preliminary data.</text>
</comment>
<dbReference type="EMBL" id="JANFAV010000015">
    <property type="protein sequence ID" value="MCW6536738.1"/>
    <property type="molecule type" value="Genomic_DNA"/>
</dbReference>
<evidence type="ECO:0000259" key="3">
    <source>
        <dbReference type="PROSITE" id="PS50110"/>
    </source>
</evidence>
<organism evidence="4 5">
    <name type="scientific">Sphingomonas lycopersici</name>
    <dbReference type="NCBI Taxonomy" id="2951807"/>
    <lineage>
        <taxon>Bacteria</taxon>
        <taxon>Pseudomonadati</taxon>
        <taxon>Pseudomonadota</taxon>
        <taxon>Alphaproteobacteria</taxon>
        <taxon>Sphingomonadales</taxon>
        <taxon>Sphingomonadaceae</taxon>
        <taxon>Sphingomonas</taxon>
    </lineage>
</organism>
<protein>
    <submittedName>
        <fullName evidence="4">Response regulator</fullName>
    </submittedName>
</protein>
<gene>
    <name evidence="4" type="ORF">NEE01_18325</name>
</gene>
<dbReference type="SMART" id="SM00448">
    <property type="entry name" value="REC"/>
    <property type="match status" value="1"/>
</dbReference>
<evidence type="ECO:0000313" key="5">
    <source>
        <dbReference type="Proteomes" id="UP001165565"/>
    </source>
</evidence>
<accession>A0AA41ZBT1</accession>